<evidence type="ECO:0000313" key="3">
    <source>
        <dbReference type="Proteomes" id="UP001500466"/>
    </source>
</evidence>
<dbReference type="NCBIfam" id="NF005559">
    <property type="entry name" value="PRK07231.1"/>
    <property type="match status" value="1"/>
</dbReference>
<dbReference type="PANTHER" id="PTHR42879:SF2">
    <property type="entry name" value="3-OXOACYL-[ACYL-CARRIER-PROTEIN] REDUCTASE FABG"/>
    <property type="match status" value="1"/>
</dbReference>
<dbReference type="PANTHER" id="PTHR42879">
    <property type="entry name" value="3-OXOACYL-(ACYL-CARRIER-PROTEIN) REDUCTASE"/>
    <property type="match status" value="1"/>
</dbReference>
<reference evidence="3" key="1">
    <citation type="journal article" date="2019" name="Int. J. Syst. Evol. Microbiol.">
        <title>The Global Catalogue of Microorganisms (GCM) 10K type strain sequencing project: providing services to taxonomists for standard genome sequencing and annotation.</title>
        <authorList>
            <consortium name="The Broad Institute Genomics Platform"/>
            <consortium name="The Broad Institute Genome Sequencing Center for Infectious Disease"/>
            <person name="Wu L."/>
            <person name="Ma J."/>
        </authorList>
    </citation>
    <scope>NUCLEOTIDE SEQUENCE [LARGE SCALE GENOMIC DNA]</scope>
    <source>
        <strain evidence="3">JCM 17986</strain>
    </source>
</reference>
<dbReference type="CDD" id="cd05233">
    <property type="entry name" value="SDR_c"/>
    <property type="match status" value="1"/>
</dbReference>
<dbReference type="SUPFAM" id="SSF51735">
    <property type="entry name" value="NAD(P)-binding Rossmann-fold domains"/>
    <property type="match status" value="1"/>
</dbReference>
<dbReference type="Pfam" id="PF13561">
    <property type="entry name" value="adh_short_C2"/>
    <property type="match status" value="1"/>
</dbReference>
<protein>
    <submittedName>
        <fullName evidence="2">Glucose 1-dehydrogenase</fullName>
    </submittedName>
</protein>
<dbReference type="PRINTS" id="PR00081">
    <property type="entry name" value="GDHRDH"/>
</dbReference>
<dbReference type="InterPro" id="IPR050259">
    <property type="entry name" value="SDR"/>
</dbReference>
<accession>A0ABP9HBN5</accession>
<comment type="similarity">
    <text evidence="1">Belongs to the short-chain dehydrogenases/reductases (SDR) family.</text>
</comment>
<name>A0ABP9HBN5_9ACTN</name>
<gene>
    <name evidence="2" type="ORF">GCM10023205_33820</name>
</gene>
<keyword evidence="3" id="KW-1185">Reference proteome</keyword>
<evidence type="ECO:0000256" key="1">
    <source>
        <dbReference type="ARBA" id="ARBA00006484"/>
    </source>
</evidence>
<dbReference type="EMBL" id="BAABHS010000010">
    <property type="protein sequence ID" value="GAA4966428.1"/>
    <property type="molecule type" value="Genomic_DNA"/>
</dbReference>
<sequence length="262" mass="26350">MRGLGGKVAVVTGGARGIGAATAVRLAEENVAVAIGDLHGEEAEALAGKIRADGGKAVALRMNIRDDESVDALVAAAVDAFGGLDLLVNNAGGSLGHDRNVAENDDRLWSATWDLNLMGTVRVTRAALPHLRARGGGAIVNIASGSGTLATPGLAAYGTSKAAVIQLTRNVVAAYSHEGIRCNAICPGMIITPGASSAMPADVIARIADRIPMGRTGTPEDIAGLVTYLLSADAAYVNGQVIHCDGGARDVGPSGPARGTTA</sequence>
<dbReference type="InterPro" id="IPR002347">
    <property type="entry name" value="SDR_fam"/>
</dbReference>
<evidence type="ECO:0000313" key="2">
    <source>
        <dbReference type="EMBL" id="GAA4966428.1"/>
    </source>
</evidence>
<organism evidence="2 3">
    <name type="scientific">Yinghuangia aomiensis</name>
    <dbReference type="NCBI Taxonomy" id="676205"/>
    <lineage>
        <taxon>Bacteria</taxon>
        <taxon>Bacillati</taxon>
        <taxon>Actinomycetota</taxon>
        <taxon>Actinomycetes</taxon>
        <taxon>Kitasatosporales</taxon>
        <taxon>Streptomycetaceae</taxon>
        <taxon>Yinghuangia</taxon>
    </lineage>
</organism>
<dbReference type="InterPro" id="IPR036291">
    <property type="entry name" value="NAD(P)-bd_dom_sf"/>
</dbReference>
<dbReference type="Proteomes" id="UP001500466">
    <property type="component" value="Unassembled WGS sequence"/>
</dbReference>
<dbReference type="PRINTS" id="PR00080">
    <property type="entry name" value="SDRFAMILY"/>
</dbReference>
<dbReference type="Gene3D" id="3.40.50.720">
    <property type="entry name" value="NAD(P)-binding Rossmann-like Domain"/>
    <property type="match status" value="1"/>
</dbReference>
<proteinExistence type="inferred from homology"/>
<comment type="caution">
    <text evidence="2">The sequence shown here is derived from an EMBL/GenBank/DDBJ whole genome shotgun (WGS) entry which is preliminary data.</text>
</comment>